<evidence type="ECO:0000313" key="3">
    <source>
        <dbReference type="Proteomes" id="UP000272729"/>
    </source>
</evidence>
<dbReference type="OrthoDB" id="4149784at2"/>
<dbReference type="InterPro" id="IPR024983">
    <property type="entry name" value="CHAT_dom"/>
</dbReference>
<feature type="domain" description="CHAT" evidence="1">
    <location>
        <begin position="880"/>
        <end position="1155"/>
    </location>
</feature>
<reference evidence="2 3" key="1">
    <citation type="submission" date="2018-10" db="EMBL/GenBank/DDBJ databases">
        <title>Sequencing the genomes of 1000 actinobacteria strains.</title>
        <authorList>
            <person name="Klenk H.-P."/>
        </authorList>
    </citation>
    <scope>NUCLEOTIDE SEQUENCE [LARGE SCALE GENOMIC DNA]</scope>
    <source>
        <strain evidence="2 3">DSM 43911</strain>
    </source>
</reference>
<dbReference type="Proteomes" id="UP000272729">
    <property type="component" value="Unassembled WGS sequence"/>
</dbReference>
<gene>
    <name evidence="2" type="ORF">DFJ66_4170</name>
</gene>
<comment type="caution">
    <text evidence="2">The sequence shown here is derived from an EMBL/GenBank/DDBJ whole genome shotgun (WGS) entry which is preliminary data.</text>
</comment>
<keyword evidence="3" id="KW-1185">Reference proteome</keyword>
<proteinExistence type="predicted"/>
<name>A0A495XE59_9PSEU</name>
<sequence length="1156" mass="121975">MADDALDDAAADNPVVDDAVDEALHERALYLAGAIEVAPERVDPVEAGTVGADHLDRFVDGGATPEAVELGVFLLDFALARSPEHEDADRWRYRAGDALSFLAEETDSTARLDAAIAHLTAVARTTGDFADPAAAELAALTATRLAVAARDEDLDVDAVRRLTDVLAELDPADPERVDFLLQRALAHRWAYPRTLDPADLDRVVDGMAAVLPELEPDEEARVEALEALIAVHEERFLLTKSLEPLEEALATAREARSLLADDPERGPEARAIAAALVTTRYWNSADHDDADRDEAIAEYTALDAEVGLEDRHARNYGFLLCFRGGVTGNADDLRGGIDVLETVEEDWYAAGTIAEAHEALVALDGPHHLWDAIEWGTRALTHPAPDPDDGLALRTQRLEAVEAAARQFGIGAVLDRCDARAVLADADTAVRTGTGADPQVRARLAVRSVVLRTQWMAEFLPVGDPDALRAAVQEQIDLLTEVKATLPAADHDVVHALTSLVDIMRRAFVGDSGGAPGADMDGLVRALLSGPAPTGPPPDGPLPPETEAEHAMTAYLRAVYERAAAGQDPRALIGDFTALVWQVDALPPSEQRDLMEQMLTSLSRMVGPPGGFDGSLPRLGDTEDGEVARLFGTAGAWRAAVEAGDSRRALWAYQAVERAAAGVRPGATMEVAARMVQGMTRARLGAVVPTDPAVLDADIAALEAACRDGGGVDAAVDLGSRLRLRDRPGDRAASREAVLAALVAGSGDGGAAGPGTGEVGDNVTAWCLDDGADDDLVRVLEARRAAEVRGGDAVVTGPDEVRQGLRAAGADVLAYLVPDCGAHRGMAVVVPVDGPVRVVGLPDLTTTPLARFAATRDARFADPRPATVRAWRASLSDVCAWAWQAAGAELVAAAGGGRLVLVPVGPLGLVPWPAAWREVDGRRRYLVEDVEVSSAPSGRVLALAAGRAAATGAAVFVGNPNRDDAPAAVAAEELRDSFHPDGRFLGGHGQPPRPWRVAEDGAGTPEEVRAALAGGVSVLHLGCRAVSDVDAPDRSRVTLHDGKPFELGPLDADLVTLTGHASTDGSHDDARTLPAAFLALGARSVLATRWPAPTAHLVHLVHQHWKDSPGTALRTAQLRVLDPAFDRSTLPPHLHDMVPPDPAEIEHWAALAHFGR</sequence>
<dbReference type="RefSeq" id="WP_121223300.1">
    <property type="nucleotide sequence ID" value="NZ_JBIUBA010000012.1"/>
</dbReference>
<dbReference type="EMBL" id="RBXR01000001">
    <property type="protein sequence ID" value="RKT70893.1"/>
    <property type="molecule type" value="Genomic_DNA"/>
</dbReference>
<dbReference type="AlphaFoldDB" id="A0A495XE59"/>
<protein>
    <submittedName>
        <fullName evidence="2">CHAT domain-containing protein</fullName>
    </submittedName>
</protein>
<accession>A0A495XE59</accession>
<organism evidence="2 3">
    <name type="scientific">Saccharothrix variisporea</name>
    <dbReference type="NCBI Taxonomy" id="543527"/>
    <lineage>
        <taxon>Bacteria</taxon>
        <taxon>Bacillati</taxon>
        <taxon>Actinomycetota</taxon>
        <taxon>Actinomycetes</taxon>
        <taxon>Pseudonocardiales</taxon>
        <taxon>Pseudonocardiaceae</taxon>
        <taxon>Saccharothrix</taxon>
    </lineage>
</organism>
<evidence type="ECO:0000259" key="1">
    <source>
        <dbReference type="Pfam" id="PF12770"/>
    </source>
</evidence>
<dbReference type="Pfam" id="PF12770">
    <property type="entry name" value="CHAT"/>
    <property type="match status" value="1"/>
</dbReference>
<evidence type="ECO:0000313" key="2">
    <source>
        <dbReference type="EMBL" id="RKT70893.1"/>
    </source>
</evidence>